<dbReference type="EC" id="2.7.13.3" evidence="5"/>
<feature type="transmembrane region" description="Helical" evidence="24">
    <location>
        <begin position="392"/>
        <end position="412"/>
    </location>
</feature>
<dbReference type="InterPro" id="IPR036890">
    <property type="entry name" value="HATPase_C_sf"/>
</dbReference>
<evidence type="ECO:0000256" key="17">
    <source>
        <dbReference type="ARBA" id="ARBA00023012"/>
    </source>
</evidence>
<evidence type="ECO:0000256" key="16">
    <source>
        <dbReference type="ARBA" id="ARBA00022989"/>
    </source>
</evidence>
<evidence type="ECO:0000256" key="13">
    <source>
        <dbReference type="ARBA" id="ARBA00022840"/>
    </source>
</evidence>
<dbReference type="Gene3D" id="1.10.287.130">
    <property type="match status" value="1"/>
</dbReference>
<evidence type="ECO:0000256" key="24">
    <source>
        <dbReference type="SAM" id="Phobius"/>
    </source>
</evidence>
<evidence type="ECO:0000256" key="19">
    <source>
        <dbReference type="ARBA" id="ARBA00023026"/>
    </source>
</evidence>
<keyword evidence="14" id="KW-0460">Magnesium</keyword>
<comment type="cofactor">
    <cofactor evidence="2">
        <name>Mn(2+)</name>
        <dbReference type="ChEBI" id="CHEBI:29035"/>
    </cofactor>
</comment>
<feature type="transmembrane region" description="Helical" evidence="24">
    <location>
        <begin position="686"/>
        <end position="708"/>
    </location>
</feature>
<name>A0ABW2Q9V3_9MICO</name>
<dbReference type="Pfam" id="PF02518">
    <property type="entry name" value="HATPase_c"/>
    <property type="match status" value="1"/>
</dbReference>
<dbReference type="InterPro" id="IPR025291">
    <property type="entry name" value="DUF4153"/>
</dbReference>
<dbReference type="Pfam" id="PF00672">
    <property type="entry name" value="HAMP"/>
    <property type="match status" value="1"/>
</dbReference>
<feature type="transmembrane region" description="Helical" evidence="24">
    <location>
        <begin position="442"/>
        <end position="460"/>
    </location>
</feature>
<dbReference type="InterPro" id="IPR036097">
    <property type="entry name" value="HisK_dim/P_sf"/>
</dbReference>
<dbReference type="Gene3D" id="3.30.565.10">
    <property type="entry name" value="Histidine kinase-like ATPase, C-terminal domain"/>
    <property type="match status" value="1"/>
</dbReference>
<dbReference type="Pfam" id="PF13687">
    <property type="entry name" value="DUF4153"/>
    <property type="match status" value="1"/>
</dbReference>
<dbReference type="InterPro" id="IPR004358">
    <property type="entry name" value="Sig_transdc_His_kin-like_C"/>
</dbReference>
<keyword evidence="18" id="KW-0346">Stress response</keyword>
<dbReference type="InterPro" id="IPR050980">
    <property type="entry name" value="2C_sensor_his_kinase"/>
</dbReference>
<comment type="catalytic activity">
    <reaction evidence="1">
        <text>ATP + protein L-histidine = ADP + protein N-phospho-L-histidine.</text>
        <dbReference type="EC" id="2.7.13.3"/>
    </reaction>
</comment>
<dbReference type="PROSITE" id="PS50109">
    <property type="entry name" value="HIS_KIN"/>
    <property type="match status" value="1"/>
</dbReference>
<keyword evidence="9 24" id="KW-0812">Transmembrane</keyword>
<evidence type="ECO:0000256" key="3">
    <source>
        <dbReference type="ARBA" id="ARBA00001946"/>
    </source>
</evidence>
<keyword evidence="17" id="KW-0902">Two-component regulatory system</keyword>
<evidence type="ECO:0000256" key="10">
    <source>
        <dbReference type="ARBA" id="ARBA00022741"/>
    </source>
</evidence>
<keyword evidence="12" id="KW-0378">Hydrolase</keyword>
<evidence type="ECO:0000256" key="4">
    <source>
        <dbReference type="ARBA" id="ARBA00004651"/>
    </source>
</evidence>
<evidence type="ECO:0000256" key="1">
    <source>
        <dbReference type="ARBA" id="ARBA00000085"/>
    </source>
</evidence>
<dbReference type="CDD" id="cd00075">
    <property type="entry name" value="HATPase"/>
    <property type="match status" value="1"/>
</dbReference>
<keyword evidence="19" id="KW-0843">Virulence</keyword>
<evidence type="ECO:0000256" key="21">
    <source>
        <dbReference type="ARBA" id="ARBA00040454"/>
    </source>
</evidence>
<dbReference type="Gene3D" id="6.10.340.10">
    <property type="match status" value="1"/>
</dbReference>
<evidence type="ECO:0000256" key="5">
    <source>
        <dbReference type="ARBA" id="ARBA00012438"/>
    </source>
</evidence>
<dbReference type="PANTHER" id="PTHR44936">
    <property type="entry name" value="SENSOR PROTEIN CREC"/>
    <property type="match status" value="1"/>
</dbReference>
<dbReference type="PANTHER" id="PTHR44936:SF9">
    <property type="entry name" value="SENSOR PROTEIN CREC"/>
    <property type="match status" value="1"/>
</dbReference>
<evidence type="ECO:0000256" key="7">
    <source>
        <dbReference type="ARBA" id="ARBA00022553"/>
    </source>
</evidence>
<evidence type="ECO:0000256" key="18">
    <source>
        <dbReference type="ARBA" id="ARBA00023016"/>
    </source>
</evidence>
<evidence type="ECO:0000256" key="22">
    <source>
        <dbReference type="ARBA" id="ARBA00041776"/>
    </source>
</evidence>
<feature type="transmembrane region" description="Helical" evidence="24">
    <location>
        <begin position="609"/>
        <end position="635"/>
    </location>
</feature>
<feature type="domain" description="Histidine kinase" evidence="25">
    <location>
        <begin position="125"/>
        <end position="334"/>
    </location>
</feature>
<feature type="transmembrane region" description="Helical" evidence="24">
    <location>
        <begin position="720"/>
        <end position="744"/>
    </location>
</feature>
<keyword evidence="20" id="KW-0464">Manganese</keyword>
<accession>A0ABW2Q9V3</accession>
<dbReference type="CDD" id="cd00082">
    <property type="entry name" value="HisKA"/>
    <property type="match status" value="1"/>
</dbReference>
<keyword evidence="11" id="KW-0418">Kinase</keyword>
<sequence>MTPRGTERPLDRVGSIKLKIGLLVGVSIVVAALVAEIGNRAGVSGLLTVPVTVAAALGVTQWLARGMTAPLREMTDAAGAMATGDYSRRVAATSADEVGRLGRAFNTMAVDLEAADQQRRRLLATVSHELRTPLAAQRALLENLVDGVVRPDDEALQSALAQSERLGTLVADLLDLARVDTGAAPLDVAAVDVIDLLVAAVGEARVDGRLVEYTVSVEPADLTVAADADRLAQVVANLLDNAARHAPTGSTVAVRAGAQGADRWFLEVADAGPGIPPGQEEEIFRFGTADDGGGGTGLGLAIAAWVCELHGGSIAVVDDGAPGATIRAVLPRAPRSAPPADRARTPAPVPPAKETPVITMPAGAAQPSGVVIPEERSFLDTLFADLWPERGLVTAPVALLGSLLVGALAALVIPDHDLGLGALLVLLGGGALVLSRSVRRTSPWTLLSAALSAGLGSFVVLRDAEWLAVLSLLVVAVLVTTALTDARRLVPMAAGAASWVLAAVRGLPLLGRTVTSTSRHRLLWPVLRTAAVSLVALVVFGGLFASGDAIFGTWVADLVPDWDWEDLTLRTFLLVVVAGLVLTCCYVALNPPPVERLALPEAQPVARAWEWLVPIGLVVATFAGFTVAQASAMWGGHAYVRTVTGLSYAEYVHQGFGQLTVATALTLASVALAVRKAPRATVRDRVVLRVALGVLCVLTLVVVASALYRMAVYQEAYGYTVLRVLVDAFEVWLGLVVVLVMVAGIRLRGRWLPRAALLSGAGFLLVIGLANPDAWVAQRNIDRYEETGNLDLAYLAGLSDDARPTIAAGLPEELTRCFGWDTSGPTDLLEWNYGRARAAAHTAPADAPPHELGCPAELTAGAS</sequence>
<dbReference type="SMART" id="SM00387">
    <property type="entry name" value="HATPase_c"/>
    <property type="match status" value="1"/>
</dbReference>
<dbReference type="CDD" id="cd06225">
    <property type="entry name" value="HAMP"/>
    <property type="match status" value="1"/>
</dbReference>
<keyword evidence="13" id="KW-0067">ATP-binding</keyword>
<evidence type="ECO:0000256" key="23">
    <source>
        <dbReference type="SAM" id="MobiDB-lite"/>
    </source>
</evidence>
<feature type="transmembrane region" description="Helical" evidence="24">
    <location>
        <begin position="522"/>
        <end position="547"/>
    </location>
</feature>
<feature type="domain" description="HAMP" evidence="26">
    <location>
        <begin position="65"/>
        <end position="117"/>
    </location>
</feature>
<evidence type="ECO:0000256" key="8">
    <source>
        <dbReference type="ARBA" id="ARBA00022679"/>
    </source>
</evidence>
<dbReference type="SMART" id="SM00304">
    <property type="entry name" value="HAMP"/>
    <property type="match status" value="1"/>
</dbReference>
<dbReference type="SUPFAM" id="SSF55874">
    <property type="entry name" value="ATPase domain of HSP90 chaperone/DNA topoisomerase II/histidine kinase"/>
    <property type="match status" value="1"/>
</dbReference>
<dbReference type="EMBL" id="JBHTCQ010000002">
    <property type="protein sequence ID" value="MFC7406011.1"/>
    <property type="molecule type" value="Genomic_DNA"/>
</dbReference>
<feature type="transmembrane region" description="Helical" evidence="24">
    <location>
        <begin position="751"/>
        <end position="770"/>
    </location>
</feature>
<dbReference type="PRINTS" id="PR00344">
    <property type="entry name" value="BCTRLSENSOR"/>
</dbReference>
<feature type="transmembrane region" description="Helical" evidence="24">
    <location>
        <begin position="43"/>
        <end position="64"/>
    </location>
</feature>
<evidence type="ECO:0000313" key="27">
    <source>
        <dbReference type="EMBL" id="MFC7406011.1"/>
    </source>
</evidence>
<feature type="transmembrane region" description="Helical" evidence="24">
    <location>
        <begin position="655"/>
        <end position="674"/>
    </location>
</feature>
<keyword evidence="8" id="KW-0808">Transferase</keyword>
<dbReference type="SUPFAM" id="SSF158472">
    <property type="entry name" value="HAMP domain-like"/>
    <property type="match status" value="1"/>
</dbReference>
<dbReference type="PROSITE" id="PS50885">
    <property type="entry name" value="HAMP"/>
    <property type="match status" value="1"/>
</dbReference>
<proteinExistence type="predicted"/>
<dbReference type="InterPro" id="IPR003594">
    <property type="entry name" value="HATPase_dom"/>
</dbReference>
<feature type="transmembrane region" description="Helical" evidence="24">
    <location>
        <begin position="20"/>
        <end position="37"/>
    </location>
</feature>
<keyword evidence="10" id="KW-0547">Nucleotide-binding</keyword>
<evidence type="ECO:0000256" key="6">
    <source>
        <dbReference type="ARBA" id="ARBA00022475"/>
    </source>
</evidence>
<evidence type="ECO:0000256" key="15">
    <source>
        <dbReference type="ARBA" id="ARBA00022912"/>
    </source>
</evidence>
<feature type="region of interest" description="Disordered" evidence="23">
    <location>
        <begin position="332"/>
        <end position="359"/>
    </location>
</feature>
<keyword evidence="24" id="KW-0472">Membrane</keyword>
<comment type="cofactor">
    <cofactor evidence="3">
        <name>Mg(2+)</name>
        <dbReference type="ChEBI" id="CHEBI:18420"/>
    </cofactor>
</comment>
<dbReference type="Pfam" id="PF00512">
    <property type="entry name" value="HisKA"/>
    <property type="match status" value="1"/>
</dbReference>
<evidence type="ECO:0000259" key="26">
    <source>
        <dbReference type="PROSITE" id="PS50885"/>
    </source>
</evidence>
<keyword evidence="6" id="KW-1003">Cell membrane</keyword>
<reference evidence="28" key="1">
    <citation type="journal article" date="2019" name="Int. J. Syst. Evol. Microbiol.">
        <title>The Global Catalogue of Microorganisms (GCM) 10K type strain sequencing project: providing services to taxonomists for standard genome sequencing and annotation.</title>
        <authorList>
            <consortium name="The Broad Institute Genomics Platform"/>
            <consortium name="The Broad Institute Genome Sequencing Center for Infectious Disease"/>
            <person name="Wu L."/>
            <person name="Ma J."/>
        </authorList>
    </citation>
    <scope>NUCLEOTIDE SEQUENCE [LARGE SCALE GENOMIC DNA]</scope>
    <source>
        <strain evidence="28">JCM 1490</strain>
    </source>
</reference>
<feature type="transmembrane region" description="Helical" evidence="24">
    <location>
        <begin position="466"/>
        <end position="484"/>
    </location>
</feature>
<evidence type="ECO:0000256" key="20">
    <source>
        <dbReference type="ARBA" id="ARBA00023211"/>
    </source>
</evidence>
<comment type="caution">
    <text evidence="27">The sequence shown here is derived from an EMBL/GenBank/DDBJ whole genome shotgun (WGS) entry which is preliminary data.</text>
</comment>
<protein>
    <recommendedName>
        <fullName evidence="21">Signal transduction histidine-protein kinase/phosphatase MprB</fullName>
        <ecNumber evidence="5">2.7.13.3</ecNumber>
    </recommendedName>
    <alternativeName>
        <fullName evidence="22">Mycobacterial persistence regulator B</fullName>
    </alternativeName>
</protein>
<dbReference type="SMART" id="SM00388">
    <property type="entry name" value="HisKA"/>
    <property type="match status" value="1"/>
</dbReference>
<dbReference type="Proteomes" id="UP001596455">
    <property type="component" value="Unassembled WGS sequence"/>
</dbReference>
<evidence type="ECO:0000256" key="11">
    <source>
        <dbReference type="ARBA" id="ARBA00022777"/>
    </source>
</evidence>
<keyword evidence="15" id="KW-0904">Protein phosphatase</keyword>
<dbReference type="InterPro" id="IPR003661">
    <property type="entry name" value="HisK_dim/P_dom"/>
</dbReference>
<dbReference type="InterPro" id="IPR005467">
    <property type="entry name" value="His_kinase_dom"/>
</dbReference>
<gene>
    <name evidence="27" type="ORF">ACFQQL_12885</name>
</gene>
<evidence type="ECO:0000256" key="2">
    <source>
        <dbReference type="ARBA" id="ARBA00001936"/>
    </source>
</evidence>
<evidence type="ECO:0000259" key="25">
    <source>
        <dbReference type="PROSITE" id="PS50109"/>
    </source>
</evidence>
<evidence type="ECO:0000256" key="14">
    <source>
        <dbReference type="ARBA" id="ARBA00022842"/>
    </source>
</evidence>
<dbReference type="SUPFAM" id="SSF47384">
    <property type="entry name" value="Homodimeric domain of signal transducing histidine kinase"/>
    <property type="match status" value="1"/>
</dbReference>
<feature type="transmembrane region" description="Helical" evidence="24">
    <location>
        <begin position="567"/>
        <end position="589"/>
    </location>
</feature>
<keyword evidence="16 24" id="KW-1133">Transmembrane helix</keyword>
<feature type="transmembrane region" description="Helical" evidence="24">
    <location>
        <begin position="418"/>
        <end position="435"/>
    </location>
</feature>
<evidence type="ECO:0000256" key="12">
    <source>
        <dbReference type="ARBA" id="ARBA00022801"/>
    </source>
</evidence>
<evidence type="ECO:0000313" key="28">
    <source>
        <dbReference type="Proteomes" id="UP001596455"/>
    </source>
</evidence>
<dbReference type="RefSeq" id="WP_382394971.1">
    <property type="nucleotide sequence ID" value="NZ_JBHTCQ010000002.1"/>
</dbReference>
<keyword evidence="28" id="KW-1185">Reference proteome</keyword>
<comment type="subcellular location">
    <subcellularLocation>
        <location evidence="4">Cell membrane</location>
        <topology evidence="4">Multi-pass membrane protein</topology>
    </subcellularLocation>
</comment>
<keyword evidence="7" id="KW-0597">Phosphoprotein</keyword>
<organism evidence="27 28">
    <name type="scientific">Georgenia alba</name>
    <dbReference type="NCBI Taxonomy" id="2233858"/>
    <lineage>
        <taxon>Bacteria</taxon>
        <taxon>Bacillati</taxon>
        <taxon>Actinomycetota</taxon>
        <taxon>Actinomycetes</taxon>
        <taxon>Micrococcales</taxon>
        <taxon>Bogoriellaceae</taxon>
        <taxon>Georgenia</taxon>
    </lineage>
</organism>
<evidence type="ECO:0000256" key="9">
    <source>
        <dbReference type="ARBA" id="ARBA00022692"/>
    </source>
</evidence>
<dbReference type="InterPro" id="IPR003660">
    <property type="entry name" value="HAMP_dom"/>
</dbReference>